<protein>
    <submittedName>
        <fullName evidence="1">DUF1667 domain-containing protein</fullName>
    </submittedName>
</protein>
<dbReference type="InterPro" id="IPR012460">
    <property type="entry name" value="DUF1667"/>
</dbReference>
<reference evidence="1 2" key="2">
    <citation type="submission" date="2020-06" db="EMBL/GenBank/DDBJ databases">
        <title>Complete Genome Sequence of Clostridium muelleri sp. nov. P21T, an Acid-Alcohol Producing Acetogen Isolated from Old Hay.</title>
        <authorList>
            <person name="Duncan K.E."/>
            <person name="Tanner R.S."/>
        </authorList>
    </citation>
    <scope>NUCLEOTIDE SEQUENCE [LARGE SCALE GENOMIC DNA]</scope>
    <source>
        <strain evidence="1 2">P21</strain>
    </source>
</reference>
<keyword evidence="2" id="KW-1185">Reference proteome</keyword>
<gene>
    <name evidence="1" type="ORF">HBE96_15945</name>
</gene>
<dbReference type="RefSeq" id="WP_169298723.1">
    <property type="nucleotide sequence ID" value="NZ_JABBNI010000034.1"/>
</dbReference>
<comment type="caution">
    <text evidence="1">The sequence shown here is derived from an EMBL/GenBank/DDBJ whole genome shotgun (WGS) entry which is preliminary data.</text>
</comment>
<sequence length="121" mass="13467">MIREIICDKCNKKCILGIDKYDESIQVSGNLCNIGIEYACFKINSNKDILTTLVRIKGADTNVVPVKSNKPLDKKFWIECSKALSRLYVGAPIKAGDIICKNILNTGVDIVCTKSMIRLNK</sequence>
<dbReference type="PANTHER" id="PTHR39450:SF1">
    <property type="entry name" value="DUF1667 DOMAIN-CONTAINING PROTEIN"/>
    <property type="match status" value="1"/>
</dbReference>
<dbReference type="Proteomes" id="UP000537131">
    <property type="component" value="Unassembled WGS sequence"/>
</dbReference>
<dbReference type="Pfam" id="PF07892">
    <property type="entry name" value="DUF1667"/>
    <property type="match status" value="1"/>
</dbReference>
<evidence type="ECO:0000313" key="2">
    <source>
        <dbReference type="Proteomes" id="UP000537131"/>
    </source>
</evidence>
<dbReference type="InterPro" id="IPR036593">
    <property type="entry name" value="CPE0013-like_sf"/>
</dbReference>
<dbReference type="EMBL" id="JABBNI010000034">
    <property type="protein sequence ID" value="NMM64126.1"/>
    <property type="molecule type" value="Genomic_DNA"/>
</dbReference>
<dbReference type="AlphaFoldDB" id="A0A7Y0HQG1"/>
<dbReference type="Gene3D" id="3.10.530.10">
    <property type="entry name" value="CPE0013-like"/>
    <property type="match status" value="1"/>
</dbReference>
<accession>A0A7Y0HQG1</accession>
<evidence type="ECO:0000313" key="1">
    <source>
        <dbReference type="EMBL" id="NMM64126.1"/>
    </source>
</evidence>
<organism evidence="1 2">
    <name type="scientific">Clostridium muellerianum</name>
    <dbReference type="NCBI Taxonomy" id="2716538"/>
    <lineage>
        <taxon>Bacteria</taxon>
        <taxon>Bacillati</taxon>
        <taxon>Bacillota</taxon>
        <taxon>Clostridia</taxon>
        <taxon>Eubacteriales</taxon>
        <taxon>Clostridiaceae</taxon>
        <taxon>Clostridium</taxon>
    </lineage>
</organism>
<proteinExistence type="predicted"/>
<dbReference type="SUPFAM" id="SSF160148">
    <property type="entry name" value="CPE0013-like"/>
    <property type="match status" value="1"/>
</dbReference>
<dbReference type="PANTHER" id="PTHR39450">
    <property type="entry name" value="MOLYBDOPTERIN OXIDOREDUCTASE, 4FE-4S CLUSTER-BINDING SUBUNIT"/>
    <property type="match status" value="1"/>
</dbReference>
<reference evidence="1 2" key="1">
    <citation type="submission" date="2020-04" db="EMBL/GenBank/DDBJ databases">
        <authorList>
            <person name="Doyle D.A."/>
        </authorList>
    </citation>
    <scope>NUCLEOTIDE SEQUENCE [LARGE SCALE GENOMIC DNA]</scope>
    <source>
        <strain evidence="1 2">P21</strain>
    </source>
</reference>
<name>A0A7Y0HQG1_9CLOT</name>